<comment type="caution">
    <text evidence="2">The sequence shown here is derived from an EMBL/GenBank/DDBJ whole genome shotgun (WGS) entry which is preliminary data.</text>
</comment>
<evidence type="ECO:0000313" key="2">
    <source>
        <dbReference type="EMBL" id="KAG2113417.1"/>
    </source>
</evidence>
<reference evidence="2" key="1">
    <citation type="journal article" date="2020" name="New Phytol.">
        <title>Comparative genomics reveals dynamic genome evolution in host specialist ectomycorrhizal fungi.</title>
        <authorList>
            <person name="Lofgren L.A."/>
            <person name="Nguyen N.H."/>
            <person name="Vilgalys R."/>
            <person name="Ruytinx J."/>
            <person name="Liao H.L."/>
            <person name="Branco S."/>
            <person name="Kuo A."/>
            <person name="LaButti K."/>
            <person name="Lipzen A."/>
            <person name="Andreopoulos W."/>
            <person name="Pangilinan J."/>
            <person name="Riley R."/>
            <person name="Hundley H."/>
            <person name="Na H."/>
            <person name="Barry K."/>
            <person name="Grigoriev I.V."/>
            <person name="Stajich J.E."/>
            <person name="Kennedy P.G."/>
        </authorList>
    </citation>
    <scope>NUCLEOTIDE SEQUENCE</scope>
    <source>
        <strain evidence="2">FC423</strain>
    </source>
</reference>
<dbReference type="EMBL" id="JABBWM010000012">
    <property type="protein sequence ID" value="KAG2113417.1"/>
    <property type="molecule type" value="Genomic_DNA"/>
</dbReference>
<protein>
    <submittedName>
        <fullName evidence="2">Uncharacterized protein</fullName>
    </submittedName>
</protein>
<dbReference type="OrthoDB" id="3250143at2759"/>
<dbReference type="InterPro" id="IPR027417">
    <property type="entry name" value="P-loop_NTPase"/>
</dbReference>
<sequence length="168" mass="18885">MSTLLLSFLLPKHWLMNVFSIVTWGKQPPWNPPFYCVTHGHVVGVLPSWEHTLNAVLGVPDFKYEEVDTIAIDSSIQSVNETRVSLKDIKRRFQRAQECNVIAALDTGSGKTFISILLIKWIMLQECSQQSHRISGTQGSSGRTTGQLYHPAYSFGSQKFSIAYIIAQ</sequence>
<feature type="signal peptide" evidence="1">
    <location>
        <begin position="1"/>
        <end position="20"/>
    </location>
</feature>
<feature type="chain" id="PRO_5040145507" evidence="1">
    <location>
        <begin position="21"/>
        <end position="168"/>
    </location>
</feature>
<gene>
    <name evidence="2" type="ORF">F5147DRAFT_788835</name>
</gene>
<dbReference type="Gene3D" id="3.40.50.300">
    <property type="entry name" value="P-loop containing nucleotide triphosphate hydrolases"/>
    <property type="match status" value="1"/>
</dbReference>
<dbReference type="RefSeq" id="XP_041295804.1">
    <property type="nucleotide sequence ID" value="XM_041443003.1"/>
</dbReference>
<dbReference type="GeneID" id="64705262"/>
<dbReference type="Proteomes" id="UP000823399">
    <property type="component" value="Unassembled WGS sequence"/>
</dbReference>
<accession>A0A9P7FE55</accession>
<evidence type="ECO:0000313" key="3">
    <source>
        <dbReference type="Proteomes" id="UP000823399"/>
    </source>
</evidence>
<name>A0A9P7FE55_9AGAM</name>
<dbReference type="AlphaFoldDB" id="A0A9P7FE55"/>
<organism evidence="2 3">
    <name type="scientific">Suillus discolor</name>
    <dbReference type="NCBI Taxonomy" id="1912936"/>
    <lineage>
        <taxon>Eukaryota</taxon>
        <taxon>Fungi</taxon>
        <taxon>Dikarya</taxon>
        <taxon>Basidiomycota</taxon>
        <taxon>Agaricomycotina</taxon>
        <taxon>Agaricomycetes</taxon>
        <taxon>Agaricomycetidae</taxon>
        <taxon>Boletales</taxon>
        <taxon>Suillineae</taxon>
        <taxon>Suillaceae</taxon>
        <taxon>Suillus</taxon>
    </lineage>
</organism>
<keyword evidence="3" id="KW-1185">Reference proteome</keyword>
<proteinExistence type="predicted"/>
<evidence type="ECO:0000256" key="1">
    <source>
        <dbReference type="SAM" id="SignalP"/>
    </source>
</evidence>
<keyword evidence="1" id="KW-0732">Signal</keyword>